<evidence type="ECO:0000256" key="1">
    <source>
        <dbReference type="ARBA" id="ARBA00004953"/>
    </source>
</evidence>
<reference evidence="9 10" key="1">
    <citation type="submission" date="2014-06" db="EMBL/GenBank/DDBJ databases">
        <authorList>
            <person name="Ngugi D.K."/>
            <person name="Blom J."/>
            <person name="Alam I."/>
            <person name="Rashid M."/>
            <person name="Baalawi W."/>
            <person name="Zhang G."/>
            <person name="Hikmawan T."/>
            <person name="Guan Y."/>
            <person name="Antunes A."/>
            <person name="Siam R."/>
            <person name="El-Dorry H."/>
            <person name="Bajic V."/>
            <person name="Stingl U."/>
        </authorList>
    </citation>
    <scope>NUCLEOTIDE SEQUENCE [LARGE SCALE GENOMIC DNA]</scope>
    <source>
        <strain evidence="9">SCGC AAA799-P11</strain>
    </source>
</reference>
<dbReference type="AlphaFoldDB" id="A0A087RYF3"/>
<dbReference type="HAMAP" id="MF_00028">
    <property type="entry name" value="CobQ"/>
    <property type="match status" value="1"/>
</dbReference>
<keyword evidence="9" id="KW-0436">Ligase</keyword>
<proteinExistence type="inferred from homology"/>
<accession>A0A087RYF3</accession>
<dbReference type="SUPFAM" id="SSF52540">
    <property type="entry name" value="P-loop containing nucleoside triphosphate hydrolases"/>
    <property type="match status" value="1"/>
</dbReference>
<dbReference type="Gene3D" id="3.40.50.300">
    <property type="entry name" value="P-loop containing nucleotide triphosphate hydrolases"/>
    <property type="match status" value="1"/>
</dbReference>
<evidence type="ECO:0000256" key="5">
    <source>
        <dbReference type="ARBA" id="ARBA00022962"/>
    </source>
</evidence>
<dbReference type="PANTHER" id="PTHR21343:SF1">
    <property type="entry name" value="COBYRIC ACID SYNTHASE"/>
    <property type="match status" value="1"/>
</dbReference>
<sequence length="279" mass="31021">MKSLMIQGTSSGAGKSTLVAALCRIFEQKGYLVAPFKSQNMSNFGYATPDFEISRAQAIQAIAAKCPIEPDLNPIMLKPLGNYYSAVYLNGKYYKKMHAKDYYAKFVKSKGIKAATTSLSKLQKNYDLVILEGAGSPAEINLQKYDIANMQIAQKANASVLLVSDIDRGGSFASLIGTMALIERKYKKLVKGFVLNKFRGDVDVLKPGFRKIKQLTKIPILGTIPMTKIDLPEEDSLHVKAKQMRWTKNNISKIDKELDKLAKTVKNNLDIKAIEEMIK</sequence>
<comment type="caution">
    <text evidence="7">Lacks conserved residue(s) required for the propagation of feature annotation.</text>
</comment>
<keyword evidence="10" id="KW-1185">Reference proteome</keyword>
<comment type="similarity">
    <text evidence="2 7">Belongs to the CobB/CobQ family. CobQ subfamily.</text>
</comment>
<evidence type="ECO:0000256" key="6">
    <source>
        <dbReference type="ARBA" id="ARBA00025166"/>
    </source>
</evidence>
<keyword evidence="4 7" id="KW-0169">Cobalamin biosynthesis</keyword>
<evidence type="ECO:0000256" key="7">
    <source>
        <dbReference type="HAMAP-Rule" id="MF_00028"/>
    </source>
</evidence>
<dbReference type="EMBL" id="JOSZ01000017">
    <property type="protein sequence ID" value="KFM18507.1"/>
    <property type="molecule type" value="Genomic_DNA"/>
</dbReference>
<dbReference type="PATRIC" id="fig|1502295.3.peg.1039"/>
<evidence type="ECO:0000313" key="10">
    <source>
        <dbReference type="Proteomes" id="UP000029387"/>
    </source>
</evidence>
<evidence type="ECO:0000259" key="8">
    <source>
        <dbReference type="Pfam" id="PF01656"/>
    </source>
</evidence>
<protein>
    <recommendedName>
        <fullName evidence="3 7">Probable cobyric acid synthase</fullName>
    </recommendedName>
</protein>
<dbReference type="PANTHER" id="PTHR21343">
    <property type="entry name" value="DETHIOBIOTIN SYNTHETASE"/>
    <property type="match status" value="1"/>
</dbReference>
<dbReference type="InterPro" id="IPR004459">
    <property type="entry name" value="CobQ_synth"/>
</dbReference>
<dbReference type="NCBIfam" id="NF001989">
    <property type="entry name" value="PRK00784.1"/>
    <property type="match status" value="1"/>
</dbReference>
<comment type="caution">
    <text evidence="9">The sequence shown here is derived from an EMBL/GenBank/DDBJ whole genome shotgun (WGS) entry which is preliminary data.</text>
</comment>
<comment type="function">
    <text evidence="6 7">Catalyzes amidations at positions B, D, E, and G on adenosylcobyrinic A,C-diamide. NH(2) groups are provided by glutamine, and one molecule of ATP is hydrogenolyzed for each amidation.</text>
</comment>
<organism evidence="9 10">
    <name type="scientific">Marine Group I thaumarchaeote SCGC AAA799-P11</name>
    <dbReference type="NCBI Taxonomy" id="1502295"/>
    <lineage>
        <taxon>Archaea</taxon>
        <taxon>Nitrososphaerota</taxon>
        <taxon>Marine Group I</taxon>
    </lineage>
</organism>
<dbReference type="InterPro" id="IPR027417">
    <property type="entry name" value="P-loop_NTPase"/>
</dbReference>
<dbReference type="UniPathway" id="UPA00148"/>
<gene>
    <name evidence="7 9" type="primary">cobQ</name>
    <name evidence="9" type="ORF">AAA799P11_01077</name>
</gene>
<evidence type="ECO:0000256" key="2">
    <source>
        <dbReference type="ARBA" id="ARBA00006205"/>
    </source>
</evidence>
<name>A0A087RYF3_9ARCH</name>
<evidence type="ECO:0000313" key="9">
    <source>
        <dbReference type="EMBL" id="KFM18507.1"/>
    </source>
</evidence>
<evidence type="ECO:0000256" key="4">
    <source>
        <dbReference type="ARBA" id="ARBA00022573"/>
    </source>
</evidence>
<dbReference type="InterPro" id="IPR002586">
    <property type="entry name" value="CobQ/CobB/MinD/ParA_Nub-bd_dom"/>
</dbReference>
<dbReference type="Pfam" id="PF01656">
    <property type="entry name" value="CbiA"/>
    <property type="match status" value="1"/>
</dbReference>
<dbReference type="GO" id="GO:0016874">
    <property type="term" value="F:ligase activity"/>
    <property type="evidence" value="ECO:0007669"/>
    <property type="project" value="UniProtKB-KW"/>
</dbReference>
<dbReference type="Proteomes" id="UP000029387">
    <property type="component" value="Unassembled WGS sequence"/>
</dbReference>
<comment type="pathway">
    <text evidence="1 7">Cofactor biosynthesis; adenosylcobalamin biosynthesis.</text>
</comment>
<dbReference type="GO" id="GO:0015420">
    <property type="term" value="F:ABC-type vitamin B12 transporter activity"/>
    <property type="evidence" value="ECO:0007669"/>
    <property type="project" value="UniProtKB-UniRule"/>
</dbReference>
<keyword evidence="5 7" id="KW-0315">Glutamine amidotransferase</keyword>
<feature type="domain" description="CobQ/CobB/MinD/ParA nucleotide binding" evidence="8">
    <location>
        <begin position="4"/>
        <end position="228"/>
    </location>
</feature>
<dbReference type="GO" id="GO:0009236">
    <property type="term" value="P:cobalamin biosynthetic process"/>
    <property type="evidence" value="ECO:0007669"/>
    <property type="project" value="UniProtKB-UniRule"/>
</dbReference>
<evidence type="ECO:0000256" key="3">
    <source>
        <dbReference type="ARBA" id="ARBA00014921"/>
    </source>
</evidence>